<evidence type="ECO:0000256" key="10">
    <source>
        <dbReference type="SAM" id="SignalP"/>
    </source>
</evidence>
<feature type="signal peptide" evidence="10">
    <location>
        <begin position="1"/>
        <end position="25"/>
    </location>
</feature>
<feature type="binding site" description="axial binding residue" evidence="9">
    <location>
        <position position="147"/>
    </location>
    <ligand>
        <name>heme c</name>
        <dbReference type="ChEBI" id="CHEBI:61717"/>
        <label>2</label>
    </ligand>
    <ligandPart>
        <name>Fe</name>
        <dbReference type="ChEBI" id="CHEBI:18248"/>
    </ligandPart>
</feature>
<keyword evidence="3 8" id="KW-0349">Heme</keyword>
<dbReference type="GO" id="GO:0042597">
    <property type="term" value="C:periplasmic space"/>
    <property type="evidence" value="ECO:0007669"/>
    <property type="project" value="UniProtKB-SubCell"/>
</dbReference>
<proteinExistence type="predicted"/>
<accession>A0A1I3XUD2</accession>
<dbReference type="GO" id="GO:0005506">
    <property type="term" value="F:iron ion binding"/>
    <property type="evidence" value="ECO:0007669"/>
    <property type="project" value="InterPro"/>
</dbReference>
<feature type="domain" description="Cytochrome c" evidence="11">
    <location>
        <begin position="122"/>
        <end position="211"/>
    </location>
</feature>
<organism evidence="12 13">
    <name type="scientific">Nitrosomonas aestuarii</name>
    <dbReference type="NCBI Taxonomy" id="52441"/>
    <lineage>
        <taxon>Bacteria</taxon>
        <taxon>Pseudomonadati</taxon>
        <taxon>Pseudomonadota</taxon>
        <taxon>Betaproteobacteria</taxon>
        <taxon>Nitrosomonadales</taxon>
        <taxon>Nitrosomonadaceae</taxon>
        <taxon>Nitrosomonas</taxon>
    </lineage>
</organism>
<reference evidence="13" key="1">
    <citation type="submission" date="2016-10" db="EMBL/GenBank/DDBJ databases">
        <authorList>
            <person name="Varghese N."/>
            <person name="Submissions S."/>
        </authorList>
    </citation>
    <scope>NUCLEOTIDE SEQUENCE [LARGE SCALE GENOMIC DNA]</scope>
    <source>
        <strain evidence="13">Nm69</strain>
    </source>
</reference>
<evidence type="ECO:0000256" key="1">
    <source>
        <dbReference type="ARBA" id="ARBA00004418"/>
    </source>
</evidence>
<keyword evidence="13" id="KW-1185">Reference proteome</keyword>
<dbReference type="Proteomes" id="UP000199533">
    <property type="component" value="Unassembled WGS sequence"/>
</dbReference>
<evidence type="ECO:0000256" key="6">
    <source>
        <dbReference type="ARBA" id="ARBA00022982"/>
    </source>
</evidence>
<feature type="binding site" description="covalent" evidence="8">
    <location>
        <position position="40"/>
    </location>
    <ligand>
        <name>heme c</name>
        <dbReference type="ChEBI" id="CHEBI:61717"/>
        <label>1</label>
    </ligand>
</feature>
<dbReference type="InterPro" id="IPR036909">
    <property type="entry name" value="Cyt_c-like_dom_sf"/>
</dbReference>
<evidence type="ECO:0000256" key="8">
    <source>
        <dbReference type="PIRSR" id="PIRSR000005-1"/>
    </source>
</evidence>
<evidence type="ECO:0000256" key="7">
    <source>
        <dbReference type="ARBA" id="ARBA00023004"/>
    </source>
</evidence>
<dbReference type="InterPro" id="IPR024167">
    <property type="entry name" value="Cytochrome_c4-like"/>
</dbReference>
<evidence type="ECO:0000256" key="5">
    <source>
        <dbReference type="ARBA" id="ARBA00022764"/>
    </source>
</evidence>
<dbReference type="Gene3D" id="1.10.760.10">
    <property type="entry name" value="Cytochrome c-like domain"/>
    <property type="match status" value="2"/>
</dbReference>
<dbReference type="PANTHER" id="PTHR33751">
    <property type="entry name" value="CBB3-TYPE CYTOCHROME C OXIDASE SUBUNIT FIXP"/>
    <property type="match status" value="1"/>
</dbReference>
<feature type="domain" description="Cytochrome c" evidence="11">
    <location>
        <begin position="27"/>
        <end position="111"/>
    </location>
</feature>
<evidence type="ECO:0000313" key="13">
    <source>
        <dbReference type="Proteomes" id="UP000199533"/>
    </source>
</evidence>
<dbReference type="GO" id="GO:0020037">
    <property type="term" value="F:heme binding"/>
    <property type="evidence" value="ECO:0007669"/>
    <property type="project" value="InterPro"/>
</dbReference>
<feature type="binding site" description="covalent" evidence="8">
    <location>
        <position position="43"/>
    </location>
    <ligand>
        <name>heme c</name>
        <dbReference type="ChEBI" id="CHEBI:61717"/>
        <label>1</label>
    </ligand>
</feature>
<dbReference type="PANTHER" id="PTHR33751:SF9">
    <property type="entry name" value="CYTOCHROME C4"/>
    <property type="match status" value="1"/>
</dbReference>
<gene>
    <name evidence="12" type="ORF">SAMN05216302_100292</name>
</gene>
<keyword evidence="6" id="KW-0249">Electron transport</keyword>
<dbReference type="STRING" id="52441.SAMN05216302_100292"/>
<feature type="binding site" description="covalent" evidence="8">
    <location>
        <position position="146"/>
    </location>
    <ligand>
        <name>heme c</name>
        <dbReference type="ChEBI" id="CHEBI:61717"/>
        <label>2</label>
    </ligand>
</feature>
<feature type="binding site" description="axial binding residue" evidence="9">
    <location>
        <position position="44"/>
    </location>
    <ligand>
        <name>heme c</name>
        <dbReference type="ChEBI" id="CHEBI:61717"/>
        <label>1</label>
    </ligand>
    <ligandPart>
        <name>Fe</name>
        <dbReference type="ChEBI" id="CHEBI:18248"/>
    </ligandPart>
</feature>
<dbReference type="PROSITE" id="PS51007">
    <property type="entry name" value="CYTC"/>
    <property type="match status" value="2"/>
</dbReference>
<keyword evidence="10" id="KW-0732">Signal</keyword>
<evidence type="ECO:0000313" key="12">
    <source>
        <dbReference type="EMBL" id="SFK23178.1"/>
    </source>
</evidence>
<keyword evidence="7 9" id="KW-0408">Iron</keyword>
<evidence type="ECO:0000256" key="3">
    <source>
        <dbReference type="ARBA" id="ARBA00022617"/>
    </source>
</evidence>
<protein>
    <submittedName>
        <fullName evidence="12">Cytochrome c553</fullName>
    </submittedName>
</protein>
<dbReference type="Pfam" id="PF00034">
    <property type="entry name" value="Cytochrom_C"/>
    <property type="match status" value="2"/>
</dbReference>
<comment type="subcellular location">
    <subcellularLocation>
        <location evidence="1">Periplasm</location>
    </subcellularLocation>
</comment>
<sequence>MMKMIKTSMAMAAILAMAFSTSALAAGDIAKGQEIAAGVCAGCHNADGNSIIPINPKLAGQHAEYITKQLMDFKVEEGKTSKRNNPVMASMVAALTQEDMENLGAFYDAQDAASGAVSANKELLEIGKILYHGGNIENGVPACASCHGPTGSGVPPHYPMLAGQHAEYTLVQLNLFNTGDRSNDDGVMKKVLTRMSGEQKRAVSEYIQGMPLTK</sequence>
<dbReference type="EMBL" id="FOSP01000002">
    <property type="protein sequence ID" value="SFK23178.1"/>
    <property type="molecule type" value="Genomic_DNA"/>
</dbReference>
<keyword evidence="4 9" id="KW-0479">Metal-binding</keyword>
<feature type="binding site" description="covalent" evidence="8">
    <location>
        <position position="143"/>
    </location>
    <ligand>
        <name>heme c</name>
        <dbReference type="ChEBI" id="CHEBI:61717"/>
        <label>2</label>
    </ligand>
</feature>
<evidence type="ECO:0000259" key="11">
    <source>
        <dbReference type="PROSITE" id="PS51007"/>
    </source>
</evidence>
<keyword evidence="5" id="KW-0574">Periplasm</keyword>
<dbReference type="AlphaFoldDB" id="A0A1I3XUD2"/>
<evidence type="ECO:0000256" key="9">
    <source>
        <dbReference type="PIRSR" id="PIRSR000005-2"/>
    </source>
</evidence>
<dbReference type="GO" id="GO:0009055">
    <property type="term" value="F:electron transfer activity"/>
    <property type="evidence" value="ECO:0007669"/>
    <property type="project" value="InterPro"/>
</dbReference>
<keyword evidence="2" id="KW-0813">Transport</keyword>
<dbReference type="InterPro" id="IPR050597">
    <property type="entry name" value="Cytochrome_c_Oxidase_Subunit"/>
</dbReference>
<dbReference type="InterPro" id="IPR009056">
    <property type="entry name" value="Cyt_c-like_dom"/>
</dbReference>
<evidence type="ECO:0000256" key="2">
    <source>
        <dbReference type="ARBA" id="ARBA00022448"/>
    </source>
</evidence>
<dbReference type="PIRSF" id="PIRSF000005">
    <property type="entry name" value="Cytochrome_c4"/>
    <property type="match status" value="1"/>
</dbReference>
<name>A0A1I3XUD2_9PROT</name>
<feature type="binding site" description="axial binding residue" evidence="9">
    <location>
        <position position="88"/>
    </location>
    <ligand>
        <name>heme c</name>
        <dbReference type="ChEBI" id="CHEBI:61717"/>
        <label>1</label>
    </ligand>
    <ligandPart>
        <name>Fe</name>
        <dbReference type="ChEBI" id="CHEBI:18248"/>
    </ligandPart>
</feature>
<comment type="PTM">
    <text evidence="8">Binds 2 heme c groups covalently per subunit.</text>
</comment>
<evidence type="ECO:0000256" key="4">
    <source>
        <dbReference type="ARBA" id="ARBA00022723"/>
    </source>
</evidence>
<dbReference type="SUPFAM" id="SSF46626">
    <property type="entry name" value="Cytochrome c"/>
    <property type="match status" value="2"/>
</dbReference>
<feature type="binding site" description="axial binding residue" evidence="9">
    <location>
        <position position="188"/>
    </location>
    <ligand>
        <name>heme c</name>
        <dbReference type="ChEBI" id="CHEBI:61717"/>
        <label>2</label>
    </ligand>
    <ligandPart>
        <name>Fe</name>
        <dbReference type="ChEBI" id="CHEBI:18248"/>
    </ligandPart>
</feature>
<feature type="chain" id="PRO_5011767761" evidence="10">
    <location>
        <begin position="26"/>
        <end position="214"/>
    </location>
</feature>